<proteinExistence type="predicted"/>
<name>A0A449D7L4_9MICO</name>
<reference evidence="1 2" key="1">
    <citation type="submission" date="2019-02" db="EMBL/GenBank/DDBJ databases">
        <authorList>
            <consortium name="Pathogen Informatics"/>
        </authorList>
    </citation>
    <scope>NUCLEOTIDE SEQUENCE [LARGE SCALE GENOMIC DNA]</scope>
    <source>
        <strain evidence="1 2">3012STDY7078520</strain>
    </source>
</reference>
<evidence type="ECO:0000313" key="1">
    <source>
        <dbReference type="EMBL" id="VEW13523.1"/>
    </source>
</evidence>
<gene>
    <name evidence="1" type="ORF">NCTC12391_01768</name>
</gene>
<dbReference type="RefSeq" id="WP_190246869.1">
    <property type="nucleotide sequence ID" value="NZ_CAACXN010000015.1"/>
</dbReference>
<protein>
    <recommendedName>
        <fullName evidence="3">C2H2-type domain-containing protein</fullName>
    </recommendedName>
</protein>
<accession>A0A449D7L4</accession>
<dbReference type="EMBL" id="CAACXN010000015">
    <property type="protein sequence ID" value="VEW13523.1"/>
    <property type="molecule type" value="Genomic_DNA"/>
</dbReference>
<sequence>MTQLTIFDALDDLQPVTECPSCGVTWKGPATLRQHREQVKKWPDSHGAKCENQAIHLYRLGHRIRCADAQVQFHLDLLGSILAAKHAGCPDMTIQSVITRAQKDRQ</sequence>
<dbReference type="Proteomes" id="UP000386281">
    <property type="component" value="Unassembled WGS sequence"/>
</dbReference>
<evidence type="ECO:0008006" key="3">
    <source>
        <dbReference type="Google" id="ProtNLM"/>
    </source>
</evidence>
<dbReference type="AlphaFoldDB" id="A0A449D7L4"/>
<evidence type="ECO:0000313" key="2">
    <source>
        <dbReference type="Proteomes" id="UP000386281"/>
    </source>
</evidence>
<organism evidence="1 2">
    <name type="scientific">Brevibacterium casei</name>
    <dbReference type="NCBI Taxonomy" id="33889"/>
    <lineage>
        <taxon>Bacteria</taxon>
        <taxon>Bacillati</taxon>
        <taxon>Actinomycetota</taxon>
        <taxon>Actinomycetes</taxon>
        <taxon>Micrococcales</taxon>
        <taxon>Brevibacteriaceae</taxon>
        <taxon>Brevibacterium</taxon>
    </lineage>
</organism>